<dbReference type="InterPro" id="IPR044855">
    <property type="entry name" value="CoA-Trfase_III_dom3_sf"/>
</dbReference>
<dbReference type="EMBL" id="JALBUU010000004">
    <property type="protein sequence ID" value="MCI0752648.1"/>
    <property type="molecule type" value="Genomic_DNA"/>
</dbReference>
<evidence type="ECO:0000313" key="3">
    <source>
        <dbReference type="Proteomes" id="UP001201985"/>
    </source>
</evidence>
<dbReference type="Pfam" id="PF02515">
    <property type="entry name" value="CoA_transf_3"/>
    <property type="match status" value="1"/>
</dbReference>
<organism evidence="2 3">
    <name type="scientific">Teichococcus vastitatis</name>
    <dbReference type="NCBI Taxonomy" id="2307076"/>
    <lineage>
        <taxon>Bacteria</taxon>
        <taxon>Pseudomonadati</taxon>
        <taxon>Pseudomonadota</taxon>
        <taxon>Alphaproteobacteria</taxon>
        <taxon>Acetobacterales</taxon>
        <taxon>Roseomonadaceae</taxon>
        <taxon>Roseomonas</taxon>
    </lineage>
</organism>
<dbReference type="PANTHER" id="PTHR48207">
    <property type="entry name" value="SUCCINATE--HYDROXYMETHYLGLUTARATE COA-TRANSFERASE"/>
    <property type="match status" value="1"/>
</dbReference>
<dbReference type="PANTHER" id="PTHR48207:SF3">
    <property type="entry name" value="SUCCINATE--HYDROXYMETHYLGLUTARATE COA-TRANSFERASE"/>
    <property type="match status" value="1"/>
</dbReference>
<proteinExistence type="predicted"/>
<dbReference type="RefSeq" id="WP_241792493.1">
    <property type="nucleotide sequence ID" value="NZ_JALBUU010000004.1"/>
</dbReference>
<evidence type="ECO:0000313" key="2">
    <source>
        <dbReference type="EMBL" id="MCI0752648.1"/>
    </source>
</evidence>
<comment type="caution">
    <text evidence="2">The sequence shown here is derived from an EMBL/GenBank/DDBJ whole genome shotgun (WGS) entry which is preliminary data.</text>
</comment>
<reference evidence="2 3" key="1">
    <citation type="submission" date="2022-03" db="EMBL/GenBank/DDBJ databases">
        <title>Complete genome analysis of Roseomonas KG 17.1 : a prolific producer of plant growth promoters.</title>
        <authorList>
            <person name="Saadouli I."/>
            <person name="Najjari A."/>
            <person name="Mosbah A."/>
            <person name="Ouzari H.I."/>
        </authorList>
    </citation>
    <scope>NUCLEOTIDE SEQUENCE [LARGE SCALE GENOMIC DNA]</scope>
    <source>
        <strain evidence="2 3">KG17-1</strain>
    </source>
</reference>
<dbReference type="Gene3D" id="3.30.1540.10">
    <property type="entry name" value="formyl-coa transferase, domain 3"/>
    <property type="match status" value="1"/>
</dbReference>
<dbReference type="InterPro" id="IPR050483">
    <property type="entry name" value="CoA-transferase_III_domain"/>
</dbReference>
<dbReference type="SUPFAM" id="SSF89796">
    <property type="entry name" value="CoA-transferase family III (CaiB/BaiF)"/>
    <property type="match status" value="1"/>
</dbReference>
<dbReference type="GO" id="GO:0016740">
    <property type="term" value="F:transferase activity"/>
    <property type="evidence" value="ECO:0007669"/>
    <property type="project" value="UniProtKB-KW"/>
</dbReference>
<dbReference type="Proteomes" id="UP001201985">
    <property type="component" value="Unassembled WGS sequence"/>
</dbReference>
<protein>
    <submittedName>
        <fullName evidence="2">CoA transferase</fullName>
    </submittedName>
</protein>
<dbReference type="Gene3D" id="3.40.50.10540">
    <property type="entry name" value="Crotonobetainyl-coa:carnitine coa-transferase, domain 1"/>
    <property type="match status" value="1"/>
</dbReference>
<dbReference type="InterPro" id="IPR003673">
    <property type="entry name" value="CoA-Trfase_fam_III"/>
</dbReference>
<evidence type="ECO:0000256" key="1">
    <source>
        <dbReference type="ARBA" id="ARBA00022679"/>
    </source>
</evidence>
<accession>A0ABS9W0T5</accession>
<keyword evidence="3" id="KW-1185">Reference proteome</keyword>
<name>A0ABS9W0T5_9PROT</name>
<sequence length="407" mass="43557">MSSEAAKPPSPIGPLAGLRVLDFGHTVMGPTCGVVLADLGAEVIRIEPPDGDRTRRLGGFGTGFFATYNRNKRSLALDLKDQRGAEILRRLMLTADVLVENFAPGTMERLGLGCEALRALNPRLVYCALKGYLPGPYEALPALDEVVQMQGGLAHMTGLPGRPMRAGTSVVDIMGGVFGVVGILAALRQREQTGEGQKVQASLFESVAFMVGQHMAAGAIAGERVPPMTARRITWAIYDVFQAQDGQVFVGVTSDQHWQRLCQHLDLDEMGADPALASNAQRVAARERIMPVLEALIAAWPVEEVLRRCRAALIPCAPVAHPEDLFTDPHLLASGIMGETALTEHLSAPIPMTPVHLGDSRVTLRHQPPKLGEGSAAILAELGITPEQQAILARDHVLTLPAEETAA</sequence>
<dbReference type="InterPro" id="IPR023606">
    <property type="entry name" value="CoA-Trfase_III_dom_1_sf"/>
</dbReference>
<gene>
    <name evidence="2" type="ORF">MON41_02570</name>
</gene>
<keyword evidence="1 2" id="KW-0808">Transferase</keyword>